<sequence>MAPRQIQSKLSSIKDRSKVPSVSLALPVPSGVLTSIHYAAIAECDRKYAEVAKAVEALRIIDVDVSKLKIYAQDTSSKGAQIFAQLLNQDADDIIKQGMAAAKEPDKNTRPTVVLANKVVNDFLDKLVHSNAPDSATPAKADTGAVGKWASKFGQSMQRVWPFSGKDIPSRLPHPSSFPDGAANEVTEKVPLPPGPSVAGAAVDKTARKDTELGKAIADAILDAKAYSKLCLGISPDSADSLAVASIQAFIPTSNGKAPSIGSVIAAVRYFHHKGTTMVGGNNLASVDFVISALETAIHHLDGQRPKPTVPWSTRKNRELFQGQVDFLKGLLEPESERAFQAISFASRGQNGVPKNTQLAPEEQGGS</sequence>
<comment type="caution">
    <text evidence="2">The sequence shown here is derived from an EMBL/GenBank/DDBJ whole genome shotgun (WGS) entry which is preliminary data.</text>
</comment>
<evidence type="ECO:0000313" key="2">
    <source>
        <dbReference type="EMBL" id="KYK60743.1"/>
    </source>
</evidence>
<organism evidence="2 3">
    <name type="scientific">Drechmeria coniospora</name>
    <name type="common">Nematophagous fungus</name>
    <name type="synonym">Meria coniospora</name>
    <dbReference type="NCBI Taxonomy" id="98403"/>
    <lineage>
        <taxon>Eukaryota</taxon>
        <taxon>Fungi</taxon>
        <taxon>Dikarya</taxon>
        <taxon>Ascomycota</taxon>
        <taxon>Pezizomycotina</taxon>
        <taxon>Sordariomycetes</taxon>
        <taxon>Hypocreomycetidae</taxon>
        <taxon>Hypocreales</taxon>
        <taxon>Ophiocordycipitaceae</taxon>
        <taxon>Drechmeria</taxon>
    </lineage>
</organism>
<reference evidence="2 3" key="1">
    <citation type="journal article" date="2016" name="Sci. Rep.">
        <title>Insights into Adaptations to a Near-Obligate Nematode Endoparasitic Lifestyle from the Finished Genome of Drechmeria coniospora.</title>
        <authorList>
            <person name="Zhang L."/>
            <person name="Zhou Z."/>
            <person name="Guo Q."/>
            <person name="Fokkens L."/>
            <person name="Miskei M."/>
            <person name="Pocsi I."/>
            <person name="Zhang W."/>
            <person name="Chen M."/>
            <person name="Wang L."/>
            <person name="Sun Y."/>
            <person name="Donzelli B.G."/>
            <person name="Gibson D.M."/>
            <person name="Nelson D.R."/>
            <person name="Luo J.G."/>
            <person name="Rep M."/>
            <person name="Liu H."/>
            <person name="Yang S."/>
            <person name="Wang J."/>
            <person name="Krasnoff S.B."/>
            <person name="Xu Y."/>
            <person name="Molnar I."/>
            <person name="Lin M."/>
        </authorList>
    </citation>
    <scope>NUCLEOTIDE SEQUENCE [LARGE SCALE GENOMIC DNA]</scope>
    <source>
        <strain evidence="2 3">ARSEF 6962</strain>
    </source>
</reference>
<dbReference type="RefSeq" id="XP_040660095.1">
    <property type="nucleotide sequence ID" value="XM_040799212.1"/>
</dbReference>
<dbReference type="EMBL" id="LAYC01000001">
    <property type="protein sequence ID" value="KYK60743.1"/>
    <property type="molecule type" value="Genomic_DNA"/>
</dbReference>
<protein>
    <submittedName>
        <fullName evidence="2">Uncharacterized protein</fullName>
    </submittedName>
</protein>
<feature type="compositionally biased region" description="Polar residues" evidence="1">
    <location>
        <begin position="347"/>
        <end position="359"/>
    </location>
</feature>
<dbReference type="GeneID" id="63714524"/>
<name>A0A151GUK9_DRECN</name>
<dbReference type="InParanoid" id="A0A151GUK9"/>
<evidence type="ECO:0000313" key="3">
    <source>
        <dbReference type="Proteomes" id="UP000076580"/>
    </source>
</evidence>
<accession>A0A151GUK9</accession>
<feature type="region of interest" description="Disordered" evidence="1">
    <location>
        <begin position="347"/>
        <end position="367"/>
    </location>
</feature>
<keyword evidence="3" id="KW-1185">Reference proteome</keyword>
<evidence type="ECO:0000256" key="1">
    <source>
        <dbReference type="SAM" id="MobiDB-lite"/>
    </source>
</evidence>
<proteinExistence type="predicted"/>
<dbReference type="AlphaFoldDB" id="A0A151GUK9"/>
<gene>
    <name evidence="2" type="ORF">DCS_01881</name>
</gene>
<dbReference type="Proteomes" id="UP000076580">
    <property type="component" value="Chromosome 01"/>
</dbReference>